<dbReference type="InterPro" id="IPR007845">
    <property type="entry name" value="HemS/ChuX_dom"/>
</dbReference>
<dbReference type="Pfam" id="PF05171">
    <property type="entry name" value="HemS"/>
    <property type="match status" value="1"/>
</dbReference>
<gene>
    <name evidence="2" type="ORF">F8O01_10995</name>
</gene>
<dbReference type="EMBL" id="WBJZ01000013">
    <property type="protein sequence ID" value="KAB1655965.1"/>
    <property type="molecule type" value="Genomic_DNA"/>
</dbReference>
<dbReference type="Gene3D" id="3.40.1570.10">
    <property type="entry name" value="HemS/ChuS/ChuX like domains"/>
    <property type="match status" value="1"/>
</dbReference>
<sequence length="303" mass="31717">MAEPREHRGRGQPSGVEGGCGCRHAVRASAGAVSTLLPTLDHVLAVTRGRWAMLAAAGRYAVPSVRGNAFGPVSGRTVLRLDPERLTVVHESCPGESTLSFEATTAHTSHRVLARTAVDRLVLDGLARPDAFDGSPACAAAAPAPHWRAGDQLAQLDAGLAGEGRERRRALTDDDAPLARRFDDRLVPEILEHLCATGVPIGVAVFAPGVVQLETGVVHATSADESGTLTTRVGDATLRVALPAVRDGLLVTTHGPHGPTSALELHDDDGDVVAMLGQFGLVHPEVHRMWAHLTASLPAAERG</sequence>
<name>A0A7J5BSD5_9MICO</name>
<feature type="domain" description="Haemin-degrading HemS/ChuX" evidence="1">
    <location>
        <begin position="167"/>
        <end position="295"/>
    </location>
</feature>
<organism evidence="2 3">
    <name type="scientific">Pseudoclavibacter chungangensis</name>
    <dbReference type="NCBI Taxonomy" id="587635"/>
    <lineage>
        <taxon>Bacteria</taxon>
        <taxon>Bacillati</taxon>
        <taxon>Actinomycetota</taxon>
        <taxon>Actinomycetes</taxon>
        <taxon>Micrococcales</taxon>
        <taxon>Microbacteriaceae</taxon>
        <taxon>Pseudoclavibacter</taxon>
    </lineage>
</organism>
<dbReference type="AlphaFoldDB" id="A0A7J5BSD5"/>
<accession>A0A7J5BSD5</accession>
<evidence type="ECO:0000259" key="1">
    <source>
        <dbReference type="Pfam" id="PF05171"/>
    </source>
</evidence>
<dbReference type="OrthoDB" id="4370439at2"/>
<evidence type="ECO:0000313" key="3">
    <source>
        <dbReference type="Proteomes" id="UP000467240"/>
    </source>
</evidence>
<protein>
    <recommendedName>
        <fullName evidence="1">Haemin-degrading HemS/ChuX domain-containing protein</fullName>
    </recommendedName>
</protein>
<comment type="caution">
    <text evidence="2">The sequence shown here is derived from an EMBL/GenBank/DDBJ whole genome shotgun (WGS) entry which is preliminary data.</text>
</comment>
<keyword evidence="3" id="KW-1185">Reference proteome</keyword>
<proteinExistence type="predicted"/>
<dbReference type="SUPFAM" id="SSF144064">
    <property type="entry name" value="Heme iron utilization protein-like"/>
    <property type="match status" value="1"/>
</dbReference>
<dbReference type="InterPro" id="IPR053733">
    <property type="entry name" value="Heme_Transport_Util_sf"/>
</dbReference>
<dbReference type="GO" id="GO:0006826">
    <property type="term" value="P:iron ion transport"/>
    <property type="evidence" value="ECO:0007669"/>
    <property type="project" value="InterPro"/>
</dbReference>
<reference evidence="2 3" key="1">
    <citation type="submission" date="2019-09" db="EMBL/GenBank/DDBJ databases">
        <title>Phylogeny of genus Pseudoclavibacter and closely related genus.</title>
        <authorList>
            <person name="Li Y."/>
        </authorList>
    </citation>
    <scope>NUCLEOTIDE SEQUENCE [LARGE SCALE GENOMIC DNA]</scope>
    <source>
        <strain evidence="2 3">DSM 23821</strain>
    </source>
</reference>
<dbReference type="Proteomes" id="UP000467240">
    <property type="component" value="Unassembled WGS sequence"/>
</dbReference>
<evidence type="ECO:0000313" key="2">
    <source>
        <dbReference type="EMBL" id="KAB1655965.1"/>
    </source>
</evidence>